<feature type="domain" description="Cupin type-2" evidence="2">
    <location>
        <begin position="51"/>
        <end position="121"/>
    </location>
</feature>
<reference evidence="3 4" key="1">
    <citation type="submission" date="2019-10" db="EMBL/GenBank/DDBJ databases">
        <title>Pseudomonas dajingensis sp. nov., isolated from the profound head ulcers of farmed Murray cod (Maccullochella peelii peelii).</title>
        <authorList>
            <person name="Liu Y."/>
        </authorList>
    </citation>
    <scope>NUCLEOTIDE SEQUENCE [LARGE SCALE GENOMIC DNA]</scope>
    <source>
        <strain evidence="3 4">MC042</strain>
    </source>
</reference>
<dbReference type="PANTHER" id="PTHR38599">
    <property type="entry name" value="CUPIN DOMAIN PROTEIN (AFU_ORTHOLOGUE AFUA_3G13620)"/>
    <property type="match status" value="1"/>
</dbReference>
<dbReference type="InterPro" id="IPR013096">
    <property type="entry name" value="Cupin_2"/>
</dbReference>
<dbReference type="AlphaFoldDB" id="A0A7X1PPN9"/>
<dbReference type="PANTHER" id="PTHR38599:SF1">
    <property type="entry name" value="CUPIN DOMAIN PROTEIN (AFU_ORTHOLOGUE AFUA_3G13620)"/>
    <property type="match status" value="1"/>
</dbReference>
<evidence type="ECO:0000313" key="3">
    <source>
        <dbReference type="EMBL" id="MQA54663.1"/>
    </source>
</evidence>
<dbReference type="Pfam" id="PF07883">
    <property type="entry name" value="Cupin_2"/>
    <property type="match status" value="1"/>
</dbReference>
<dbReference type="InterPro" id="IPR011051">
    <property type="entry name" value="RmlC_Cupin_sf"/>
</dbReference>
<feature type="signal peptide" evidence="1">
    <location>
        <begin position="1"/>
        <end position="21"/>
    </location>
</feature>
<dbReference type="RefSeq" id="WP_152898061.1">
    <property type="nucleotide sequence ID" value="NZ_WHUV01000002.1"/>
</dbReference>
<evidence type="ECO:0000256" key="1">
    <source>
        <dbReference type="SAM" id="SignalP"/>
    </source>
</evidence>
<name>A0A7X1PPN9_9PSED</name>
<keyword evidence="1" id="KW-0732">Signal</keyword>
<dbReference type="Proteomes" id="UP000486534">
    <property type="component" value="Unassembled WGS sequence"/>
</dbReference>
<dbReference type="SUPFAM" id="SSF51182">
    <property type="entry name" value="RmlC-like cupins"/>
    <property type="match status" value="1"/>
</dbReference>
<comment type="caution">
    <text evidence="3">The sequence shown here is derived from an EMBL/GenBank/DDBJ whole genome shotgun (WGS) entry which is preliminary data.</text>
</comment>
<sequence length="136" mass="14353">MKTLTAALATLALLTSVAATAHEPVYGKEKLAILQDQALANLPGKKAMMLTVDYAPGQATVPHRHAGAAMAYVLEGAITSQVNDGPSITYQAGQSWFEPAGSQHPVSANASQTQPAKLLVFMLMDTKDEVLTPLEH</sequence>
<feature type="chain" id="PRO_5031299452" evidence="1">
    <location>
        <begin position="22"/>
        <end position="136"/>
    </location>
</feature>
<protein>
    <submittedName>
        <fullName evidence="3">Cupin domain-containing protein</fullName>
    </submittedName>
</protein>
<dbReference type="Gene3D" id="2.60.120.10">
    <property type="entry name" value="Jelly Rolls"/>
    <property type="match status" value="1"/>
</dbReference>
<dbReference type="InterPro" id="IPR014710">
    <property type="entry name" value="RmlC-like_jellyroll"/>
</dbReference>
<dbReference type="EMBL" id="WHUV01000002">
    <property type="protein sequence ID" value="MQA54663.1"/>
    <property type="molecule type" value="Genomic_DNA"/>
</dbReference>
<organism evidence="3 4">
    <name type="scientific">Pseudomonas piscis</name>
    <dbReference type="NCBI Taxonomy" id="2614538"/>
    <lineage>
        <taxon>Bacteria</taxon>
        <taxon>Pseudomonadati</taxon>
        <taxon>Pseudomonadota</taxon>
        <taxon>Gammaproteobacteria</taxon>
        <taxon>Pseudomonadales</taxon>
        <taxon>Pseudomonadaceae</taxon>
        <taxon>Pseudomonas</taxon>
    </lineage>
</organism>
<accession>A0A7X1PPN9</accession>
<evidence type="ECO:0000259" key="2">
    <source>
        <dbReference type="Pfam" id="PF07883"/>
    </source>
</evidence>
<gene>
    <name evidence="3" type="ORF">GDH07_15205</name>
</gene>
<dbReference type="CDD" id="cd02234">
    <property type="entry name" value="cupin_BLR7677-like"/>
    <property type="match status" value="1"/>
</dbReference>
<proteinExistence type="predicted"/>
<evidence type="ECO:0000313" key="4">
    <source>
        <dbReference type="Proteomes" id="UP000486534"/>
    </source>
</evidence>